<dbReference type="EMBL" id="DUZY01000001">
    <property type="protein sequence ID" value="DAD18979.1"/>
    <property type="molecule type" value="Genomic_DNA"/>
</dbReference>
<keyword evidence="2" id="KW-1185">Reference proteome</keyword>
<dbReference type="AlphaFoldDB" id="A0A822XIV4"/>
<evidence type="ECO:0000313" key="1">
    <source>
        <dbReference type="EMBL" id="DAD18979.1"/>
    </source>
</evidence>
<dbReference type="Proteomes" id="UP000607653">
    <property type="component" value="Unassembled WGS sequence"/>
</dbReference>
<organism evidence="1 2">
    <name type="scientific">Nelumbo nucifera</name>
    <name type="common">Sacred lotus</name>
    <dbReference type="NCBI Taxonomy" id="4432"/>
    <lineage>
        <taxon>Eukaryota</taxon>
        <taxon>Viridiplantae</taxon>
        <taxon>Streptophyta</taxon>
        <taxon>Embryophyta</taxon>
        <taxon>Tracheophyta</taxon>
        <taxon>Spermatophyta</taxon>
        <taxon>Magnoliopsida</taxon>
        <taxon>Proteales</taxon>
        <taxon>Nelumbonaceae</taxon>
        <taxon>Nelumbo</taxon>
    </lineage>
</organism>
<proteinExistence type="predicted"/>
<sequence>MELKPGGSRRCLCRSVGERCRSTHNSTWLLSVDGSRSRIEKQRSGGVGGVASESTVPPNKLMAITMGVVSVQRFIGAWARATQWIFWYYFNFFEHTKEFHVFSVAVLCRFLLR</sequence>
<accession>A0A822XIV4</accession>
<reference evidence="1 2" key="1">
    <citation type="journal article" date="2020" name="Mol. Biol. Evol.">
        <title>Distinct Expression and Methylation Patterns for Genes with Different Fates following a Single Whole-Genome Duplication in Flowering Plants.</title>
        <authorList>
            <person name="Shi T."/>
            <person name="Rahmani R.S."/>
            <person name="Gugger P.F."/>
            <person name="Wang M."/>
            <person name="Li H."/>
            <person name="Zhang Y."/>
            <person name="Li Z."/>
            <person name="Wang Q."/>
            <person name="Van de Peer Y."/>
            <person name="Marchal K."/>
            <person name="Chen J."/>
        </authorList>
    </citation>
    <scope>NUCLEOTIDE SEQUENCE [LARGE SCALE GENOMIC DNA]</scope>
    <source>
        <tissue evidence="1">Leaf</tissue>
    </source>
</reference>
<gene>
    <name evidence="1" type="ORF">HUJ06_020443</name>
</gene>
<evidence type="ECO:0000313" key="2">
    <source>
        <dbReference type="Proteomes" id="UP000607653"/>
    </source>
</evidence>
<name>A0A822XIV4_NELNU</name>
<comment type="caution">
    <text evidence="1">The sequence shown here is derived from an EMBL/GenBank/DDBJ whole genome shotgun (WGS) entry which is preliminary data.</text>
</comment>
<protein>
    <submittedName>
        <fullName evidence="1">Uncharacterized protein</fullName>
    </submittedName>
</protein>